<protein>
    <submittedName>
        <fullName evidence="3">Outer membrane beta-barrel protein</fullName>
    </submittedName>
</protein>
<keyword evidence="4" id="KW-1185">Reference proteome</keyword>
<evidence type="ECO:0000256" key="1">
    <source>
        <dbReference type="SAM" id="MobiDB-lite"/>
    </source>
</evidence>
<dbReference type="Proteomes" id="UP000436006">
    <property type="component" value="Unassembled WGS sequence"/>
</dbReference>
<gene>
    <name evidence="3" type="ORF">GO755_14730</name>
</gene>
<feature type="chain" id="PRO_5029465401" evidence="2">
    <location>
        <begin position="21"/>
        <end position="304"/>
    </location>
</feature>
<keyword evidence="2" id="KW-0732">Signal</keyword>
<feature type="region of interest" description="Disordered" evidence="1">
    <location>
        <begin position="25"/>
        <end position="110"/>
    </location>
</feature>
<proteinExistence type="predicted"/>
<reference evidence="3 4" key="1">
    <citation type="submission" date="2019-12" db="EMBL/GenBank/DDBJ databases">
        <title>Spirosoma sp. HMF4905 genome sequencing and assembly.</title>
        <authorList>
            <person name="Kang H."/>
            <person name="Cha I."/>
            <person name="Kim H."/>
            <person name="Joh K."/>
        </authorList>
    </citation>
    <scope>NUCLEOTIDE SEQUENCE [LARGE SCALE GENOMIC DNA]</scope>
    <source>
        <strain evidence="3 4">HMF4905</strain>
    </source>
</reference>
<evidence type="ECO:0000256" key="2">
    <source>
        <dbReference type="SAM" id="SignalP"/>
    </source>
</evidence>
<dbReference type="RefSeq" id="WP_157585940.1">
    <property type="nucleotide sequence ID" value="NZ_WPIN01000005.1"/>
</dbReference>
<feature type="compositionally biased region" description="Polar residues" evidence="1">
    <location>
        <begin position="42"/>
        <end position="51"/>
    </location>
</feature>
<organism evidence="3 4">
    <name type="scientific">Spirosoma arboris</name>
    <dbReference type="NCBI Taxonomy" id="2682092"/>
    <lineage>
        <taxon>Bacteria</taxon>
        <taxon>Pseudomonadati</taxon>
        <taxon>Bacteroidota</taxon>
        <taxon>Cytophagia</taxon>
        <taxon>Cytophagales</taxon>
        <taxon>Cytophagaceae</taxon>
        <taxon>Spirosoma</taxon>
    </lineage>
</organism>
<sequence length="304" mass="32193">MKTQFSLLAACLCGIGLVNAQTTTTTNSTTMSTPTNSTYSSQMTTDSTGSLNSPAPTSPMTNSNSTMDNNATNSNSSTTNGNYSTNSMATPADGTTTTVSTETYSTTERPARTKAKDYKNFVFGIYAGLNSTKLKGESTGGDISGRVGYQAGFFVRGGGRLFGQLGAEYFASSSNYFTKGDGQSASQIQDQINIQYVQIPVYIGYKLLQSDRGISAIRLQVGLEYANRINSNSGNFNLTNAEIKSGTFNGLGQLGFDIGPLLIDLTYHYGLSDSIKNPTNGTTTSTGFAGSQRRILSASVGFKF</sequence>
<dbReference type="AlphaFoldDB" id="A0A7K1SCM9"/>
<accession>A0A7K1SCM9</accession>
<evidence type="ECO:0000313" key="3">
    <source>
        <dbReference type="EMBL" id="MVM31296.1"/>
    </source>
</evidence>
<feature type="compositionally biased region" description="Low complexity" evidence="1">
    <location>
        <begin position="95"/>
        <end position="108"/>
    </location>
</feature>
<dbReference type="EMBL" id="WPIN01000005">
    <property type="protein sequence ID" value="MVM31296.1"/>
    <property type="molecule type" value="Genomic_DNA"/>
</dbReference>
<comment type="caution">
    <text evidence="3">The sequence shown here is derived from an EMBL/GenBank/DDBJ whole genome shotgun (WGS) entry which is preliminary data.</text>
</comment>
<name>A0A7K1SCM9_9BACT</name>
<feature type="compositionally biased region" description="Low complexity" evidence="1">
    <location>
        <begin position="52"/>
        <end position="88"/>
    </location>
</feature>
<feature type="compositionally biased region" description="Low complexity" evidence="1">
    <location>
        <begin position="25"/>
        <end position="41"/>
    </location>
</feature>
<evidence type="ECO:0000313" key="4">
    <source>
        <dbReference type="Proteomes" id="UP000436006"/>
    </source>
</evidence>
<feature type="signal peptide" evidence="2">
    <location>
        <begin position="1"/>
        <end position="20"/>
    </location>
</feature>